<feature type="compositionally biased region" description="Basic and acidic residues" evidence="4">
    <location>
        <begin position="322"/>
        <end position="331"/>
    </location>
</feature>
<dbReference type="AlphaFoldDB" id="A0A4W2GJD2"/>
<dbReference type="GO" id="GO:0001652">
    <property type="term" value="C:granular component"/>
    <property type="evidence" value="ECO:0007669"/>
    <property type="project" value="Ensembl"/>
</dbReference>
<evidence type="ECO:0000256" key="4">
    <source>
        <dbReference type="SAM" id="MobiDB-lite"/>
    </source>
</evidence>
<keyword evidence="3" id="KW-0539">Nucleus</keyword>
<dbReference type="GO" id="GO:0045944">
    <property type="term" value="P:positive regulation of transcription by RNA polymerase II"/>
    <property type="evidence" value="ECO:0007669"/>
    <property type="project" value="Ensembl"/>
</dbReference>
<dbReference type="GO" id="GO:0043923">
    <property type="term" value="P:host-mediated activation of viral transcription"/>
    <property type="evidence" value="ECO:0007669"/>
    <property type="project" value="Ensembl"/>
</dbReference>
<dbReference type="GeneTree" id="ENSGT00390000011821"/>
<evidence type="ECO:0000256" key="1">
    <source>
        <dbReference type="ARBA" id="ARBA00004123"/>
    </source>
</evidence>
<feature type="region of interest" description="Disordered" evidence="4">
    <location>
        <begin position="301"/>
        <end position="456"/>
    </location>
</feature>
<feature type="region of interest" description="Disordered" evidence="4">
    <location>
        <begin position="474"/>
        <end position="517"/>
    </location>
</feature>
<evidence type="ECO:0000256" key="2">
    <source>
        <dbReference type="ARBA" id="ARBA00006374"/>
    </source>
</evidence>
<protein>
    <submittedName>
        <fullName evidence="5">Ribosomal RNA processing 1B</fullName>
    </submittedName>
</protein>
<feature type="compositionally biased region" description="Basic residues" evidence="4">
    <location>
        <begin position="418"/>
        <end position="430"/>
    </location>
</feature>
<comment type="similarity">
    <text evidence="2">Belongs to the RRP1 family.</text>
</comment>
<comment type="subcellular location">
    <subcellularLocation>
        <location evidence="1">Nucleus</location>
    </subcellularLocation>
</comment>
<dbReference type="GO" id="GO:0003713">
    <property type="term" value="F:transcription coactivator activity"/>
    <property type="evidence" value="ECO:0007669"/>
    <property type="project" value="Ensembl"/>
</dbReference>
<feature type="compositionally biased region" description="Basic residues" evidence="4">
    <location>
        <begin position="349"/>
        <end position="361"/>
    </location>
</feature>
<sequence length="774" mass="84724">MAPAMQPAEIQFAQRLASHEKGIRDRAVKKLRQYISVKTQKETEHLFIQTFWQTVNREWPGIEGLRLDKYHMLIRLVLRQSFEVLKRNGWEESRIKLFLNVLMKAVLHPESRSPNGVKLLFVNIYLDELSKVGGKELLADQNLKFIDPFCKIAAKTRDQTLVQTIARGVFEVIVDQSPFVPEETAKEQKTQVGGGGLSEEEASGNEMTWRKAARKKKAALGKCHPGKEEGSQQGGQDGSGSVEDTGPLLQFDYKAVADRLLEMTNRKNVPPFNRKRLSELIKKFRGLSAARSLSRLSFAEDTTADEDDQTHSQGTHRKKGNKLLEKTDMAGEKGTTFSPAKEEESKGGIPKKKRKKKKKKQLQAECTGRSGEATRPEQNGSQEPEASPKRAPEAGGADLGILAMPCTQEQSSLERPSLHNRRKRPRKRSPRIQVEGLEPTASPLEGVAPQAAPASGAPVLKRRRELGALLVNGSGPPVLAWPLPQREGPPANPADRRDCPSSLPLGGKLKKKSGGPSGLDLYDSCAQKAAILKKRKKMKEMSNLVEPRGLKLVPALGSGGAHGPLKKKLRTEKDFMAFDTASSPKPLFFRKARGSTAPSLGPTLQPHTTPSSSKKVTFGLNRNMTAGEPGLGLGLSVGLSVTVAASVQAPSPGSGRVGGDCLTAFSTGVIVLFLQRRKPSILGVHSEFRSWLCLGTTRKGVCAQRGGTIWKGPEKLWFLDLEKTGGINCHEGKAPPETLKLGVHQASMFHNYPMAHQCPVQVASGHFPWRRRGI</sequence>
<name>A0A4W2GJD2_BOBOX</name>
<proteinExistence type="inferred from homology"/>
<feature type="region of interest" description="Disordered" evidence="4">
    <location>
        <begin position="183"/>
        <end position="246"/>
    </location>
</feature>
<dbReference type="GO" id="GO:0005654">
    <property type="term" value="C:nucleoplasm"/>
    <property type="evidence" value="ECO:0007669"/>
    <property type="project" value="Ensembl"/>
</dbReference>
<organism evidence="5 6">
    <name type="scientific">Bos indicus x Bos taurus</name>
    <name type="common">Hybrid cattle</name>
    <dbReference type="NCBI Taxonomy" id="30522"/>
    <lineage>
        <taxon>Eukaryota</taxon>
        <taxon>Metazoa</taxon>
        <taxon>Chordata</taxon>
        <taxon>Craniata</taxon>
        <taxon>Vertebrata</taxon>
        <taxon>Euteleostomi</taxon>
        <taxon>Mammalia</taxon>
        <taxon>Eutheria</taxon>
        <taxon>Laurasiatheria</taxon>
        <taxon>Artiodactyla</taxon>
        <taxon>Ruminantia</taxon>
        <taxon>Pecora</taxon>
        <taxon>Bovidae</taxon>
        <taxon>Bovinae</taxon>
        <taxon>Bos</taxon>
    </lineage>
</organism>
<dbReference type="PANTHER" id="PTHR13026:SF2">
    <property type="entry name" value="RIBOSOMAL RNA PROCESSING PROTEIN 1 HOMOLOG B"/>
    <property type="match status" value="1"/>
</dbReference>
<reference evidence="5" key="2">
    <citation type="submission" date="2025-08" db="UniProtKB">
        <authorList>
            <consortium name="Ensembl"/>
        </authorList>
    </citation>
    <scope>IDENTIFICATION</scope>
</reference>
<dbReference type="Pfam" id="PF05997">
    <property type="entry name" value="Nop52"/>
    <property type="match status" value="1"/>
</dbReference>
<dbReference type="GO" id="GO:0030688">
    <property type="term" value="C:preribosome, small subunit precursor"/>
    <property type="evidence" value="ECO:0007669"/>
    <property type="project" value="InterPro"/>
</dbReference>
<accession>A0A4W2GJD2</accession>
<dbReference type="GO" id="GO:0005694">
    <property type="term" value="C:chromosome"/>
    <property type="evidence" value="ECO:0007669"/>
    <property type="project" value="Ensembl"/>
</dbReference>
<evidence type="ECO:0000313" key="6">
    <source>
        <dbReference type="Proteomes" id="UP000429181"/>
    </source>
</evidence>
<dbReference type="GO" id="GO:0098586">
    <property type="term" value="P:cellular response to virus"/>
    <property type="evidence" value="ECO:0007669"/>
    <property type="project" value="Ensembl"/>
</dbReference>
<dbReference type="InterPro" id="IPR010301">
    <property type="entry name" value="RRP1"/>
</dbReference>
<gene>
    <name evidence="5" type="primary">RRP1B</name>
</gene>
<dbReference type="GO" id="GO:0043065">
    <property type="term" value="P:positive regulation of apoptotic process"/>
    <property type="evidence" value="ECO:0007669"/>
    <property type="project" value="Ensembl"/>
</dbReference>
<evidence type="ECO:0000313" key="5">
    <source>
        <dbReference type="Ensembl" id="ENSBIXP00005017061.1"/>
    </source>
</evidence>
<dbReference type="PANTHER" id="PTHR13026">
    <property type="entry name" value="NNP-1 PROTEIN NOVEL NUCLEAR PROTEIN 1 NOP52"/>
    <property type="match status" value="1"/>
</dbReference>
<reference evidence="5 6" key="1">
    <citation type="submission" date="2018-11" db="EMBL/GenBank/DDBJ databases">
        <title>Haplotype-resolved cattle genomes.</title>
        <authorList>
            <person name="Low W.Y."/>
            <person name="Tearle R."/>
            <person name="Bickhart D.M."/>
            <person name="Rosen B.D."/>
            <person name="Koren S."/>
            <person name="Rhie A."/>
            <person name="Hiendleder S."/>
            <person name="Phillippy A.M."/>
            <person name="Smith T.P.L."/>
            <person name="Williams J.L."/>
        </authorList>
    </citation>
    <scope>NUCLEOTIDE SEQUENCE [LARGE SCALE GENOMIC DNA]</scope>
</reference>
<dbReference type="Ensembl" id="ENSBIXT00005048534.1">
    <property type="protein sequence ID" value="ENSBIXP00005017061.1"/>
    <property type="gene ID" value="ENSBIXG00005020578.1"/>
</dbReference>
<dbReference type="Proteomes" id="UP000429181">
    <property type="component" value="Chromosome 1"/>
</dbReference>
<evidence type="ECO:0000256" key="3">
    <source>
        <dbReference type="ARBA" id="ARBA00023242"/>
    </source>
</evidence>
<dbReference type="GO" id="GO:0006364">
    <property type="term" value="P:rRNA processing"/>
    <property type="evidence" value="ECO:0007669"/>
    <property type="project" value="InterPro"/>
</dbReference>